<evidence type="ECO:0000256" key="2">
    <source>
        <dbReference type="ARBA" id="ARBA00022617"/>
    </source>
</evidence>
<keyword evidence="4" id="KW-0201">Cytochrome c-type biogenesis</keyword>
<dbReference type="EMBL" id="CP076448">
    <property type="protein sequence ID" value="QXM23519.1"/>
    <property type="molecule type" value="Genomic_DNA"/>
</dbReference>
<keyword evidence="8" id="KW-1133">Transmembrane helix</keyword>
<protein>
    <recommendedName>
        <fullName evidence="8">Cytochrome c-type biogenesis protein</fullName>
    </recommendedName>
</protein>
<organism evidence="10 11">
    <name type="scientific">Elioraea tepida</name>
    <dbReference type="NCBI Taxonomy" id="2843330"/>
    <lineage>
        <taxon>Bacteria</taxon>
        <taxon>Pseudomonadati</taxon>
        <taxon>Pseudomonadota</taxon>
        <taxon>Alphaproteobacteria</taxon>
        <taxon>Acetobacterales</taxon>
        <taxon>Elioraeaceae</taxon>
        <taxon>Elioraea</taxon>
    </lineage>
</organism>
<keyword evidence="3 8" id="KW-0479">Metal-binding</keyword>
<dbReference type="GO" id="GO:0017004">
    <property type="term" value="P:cytochrome complex assembly"/>
    <property type="evidence" value="ECO:0007669"/>
    <property type="project" value="UniProtKB-KW"/>
</dbReference>
<evidence type="ECO:0000256" key="7">
    <source>
        <dbReference type="ARBA" id="ARBA00060491"/>
    </source>
</evidence>
<keyword evidence="8" id="KW-0472">Membrane</keyword>
<keyword evidence="8" id="KW-0812">Transmembrane</keyword>
<evidence type="ECO:0000256" key="3">
    <source>
        <dbReference type="ARBA" id="ARBA00022723"/>
    </source>
</evidence>
<evidence type="ECO:0000256" key="1">
    <source>
        <dbReference type="ARBA" id="ARBA00010342"/>
    </source>
</evidence>
<dbReference type="KEGG" id="elio:KO353_09265"/>
<feature type="transmembrane region" description="Helical" evidence="8">
    <location>
        <begin position="107"/>
        <end position="128"/>
    </location>
</feature>
<comment type="similarity">
    <text evidence="1 8">Belongs to the CcmH/CycL/Ccl2/NrfF family.</text>
</comment>
<proteinExistence type="inferred from homology"/>
<sequence>MRARAASLLLLGAVLAGGPASAIVDPREMLPDPAQEARAREIGRELRCLVCQNQSIDDSNAGLARDLRRIVRERVAAGDTNEQVIAFITERYGDYVRLTPPLKASTIALWASPVVALAAGLFAVAAFYRRRRALVPPPELTEEERARLARLQAE</sequence>
<dbReference type="Pfam" id="PF03918">
    <property type="entry name" value="CcmH"/>
    <property type="match status" value="1"/>
</dbReference>
<dbReference type="CDD" id="cd16378">
    <property type="entry name" value="CcmH_N"/>
    <property type="match status" value="1"/>
</dbReference>
<evidence type="ECO:0000259" key="9">
    <source>
        <dbReference type="Pfam" id="PF03918"/>
    </source>
</evidence>
<reference evidence="10" key="1">
    <citation type="submission" date="2021-06" db="EMBL/GenBank/DDBJ databases">
        <title>Elioraea tepida, sp. nov., a moderately thermophilic aerobic anoxygenic phototrophic bacterium isolated from an alkaline siliceous hot spring mat community in Yellowstone National Park, WY, USA.</title>
        <authorList>
            <person name="Saini M.K."/>
            <person name="Yoshida S."/>
            <person name="Sebastian A."/>
            <person name="Hirose S."/>
            <person name="Hara E."/>
            <person name="Tamaki H."/>
            <person name="Soulier N.T."/>
            <person name="Albert I."/>
            <person name="Hanada S."/>
            <person name="Bryant D.A."/>
            <person name="Tank M."/>
        </authorList>
    </citation>
    <scope>NUCLEOTIDE SEQUENCE</scope>
    <source>
        <strain evidence="10">MS-P2</strain>
    </source>
</reference>
<evidence type="ECO:0000256" key="6">
    <source>
        <dbReference type="ARBA" id="ARBA00037230"/>
    </source>
</evidence>
<dbReference type="Proteomes" id="UP000694001">
    <property type="component" value="Chromosome"/>
</dbReference>
<feature type="signal peptide" evidence="8">
    <location>
        <begin position="1"/>
        <end position="22"/>
    </location>
</feature>
<keyword evidence="5 8" id="KW-0408">Iron</keyword>
<comment type="subcellular location">
    <subcellularLocation>
        <location evidence="7">Membrane</location>
        <topology evidence="7">Single-pass membrane protein</topology>
        <orientation evidence="7">Periplasmic side</orientation>
    </subcellularLocation>
</comment>
<dbReference type="GO" id="GO:0005886">
    <property type="term" value="C:plasma membrane"/>
    <property type="evidence" value="ECO:0007669"/>
    <property type="project" value="TreeGrafter"/>
</dbReference>
<keyword evidence="8" id="KW-0732">Signal</keyword>
<evidence type="ECO:0000256" key="5">
    <source>
        <dbReference type="ARBA" id="ARBA00023004"/>
    </source>
</evidence>
<dbReference type="PANTHER" id="PTHR47870:SF1">
    <property type="entry name" value="CYTOCHROME C-TYPE BIOGENESIS PROTEIN CCMH"/>
    <property type="match status" value="1"/>
</dbReference>
<evidence type="ECO:0000256" key="4">
    <source>
        <dbReference type="ARBA" id="ARBA00022748"/>
    </source>
</evidence>
<keyword evidence="2 8" id="KW-0349">Heme</keyword>
<dbReference type="AlphaFoldDB" id="A0A975TZS6"/>
<gene>
    <name evidence="10" type="ORF">KO353_09265</name>
</gene>
<feature type="chain" id="PRO_5038165249" description="Cytochrome c-type biogenesis protein" evidence="8">
    <location>
        <begin position="23"/>
        <end position="154"/>
    </location>
</feature>
<dbReference type="FunFam" id="1.10.8.640:FF:000001">
    <property type="entry name" value="Cytochrome c-type biogenesis protein"/>
    <property type="match status" value="1"/>
</dbReference>
<accession>A0A975TZS6</accession>
<evidence type="ECO:0000313" key="11">
    <source>
        <dbReference type="Proteomes" id="UP000694001"/>
    </source>
</evidence>
<feature type="domain" description="CcmH/CycL/Ccl2/NrfF N-terminal" evidence="9">
    <location>
        <begin position="15"/>
        <end position="151"/>
    </location>
</feature>
<name>A0A975TZS6_9PROT</name>
<keyword evidence="11" id="KW-1185">Reference proteome</keyword>
<dbReference type="RefSeq" id="WP_218284378.1">
    <property type="nucleotide sequence ID" value="NZ_CP076448.1"/>
</dbReference>
<dbReference type="InterPro" id="IPR005616">
    <property type="entry name" value="CcmH/CycL/Ccl2/NrfF_N"/>
</dbReference>
<dbReference type="GO" id="GO:0046872">
    <property type="term" value="F:metal ion binding"/>
    <property type="evidence" value="ECO:0007669"/>
    <property type="project" value="UniProtKB-KW"/>
</dbReference>
<comment type="function">
    <text evidence="6">Required for the biogenesis of c-type cytochromes. Possible subunit of a heme lyase.</text>
</comment>
<dbReference type="PANTHER" id="PTHR47870">
    <property type="entry name" value="CYTOCHROME C-TYPE BIOGENESIS PROTEIN CCMH"/>
    <property type="match status" value="1"/>
</dbReference>
<evidence type="ECO:0000313" key="10">
    <source>
        <dbReference type="EMBL" id="QXM23519.1"/>
    </source>
</evidence>
<dbReference type="InterPro" id="IPR051263">
    <property type="entry name" value="C-type_cytochrome_biogenesis"/>
</dbReference>
<evidence type="ECO:0000256" key="8">
    <source>
        <dbReference type="RuleBase" id="RU364112"/>
    </source>
</evidence>